<reference evidence="18 19" key="1">
    <citation type="journal article" date="2016" name="Nat. Commun.">
        <title>Thousands of microbial genomes shed light on interconnected biogeochemical processes in an aquifer system.</title>
        <authorList>
            <person name="Anantharaman K."/>
            <person name="Brown C.T."/>
            <person name="Hug L.A."/>
            <person name="Sharon I."/>
            <person name="Castelle C.J."/>
            <person name="Probst A.J."/>
            <person name="Thomas B.C."/>
            <person name="Singh A."/>
            <person name="Wilkins M.J."/>
            <person name="Karaoz U."/>
            <person name="Brodie E.L."/>
            <person name="Williams K.H."/>
            <person name="Hubbard S.S."/>
            <person name="Banfield J.F."/>
        </authorList>
    </citation>
    <scope>NUCLEOTIDE SEQUENCE [LARGE SCALE GENOMIC DNA]</scope>
</reference>
<dbReference type="Gene3D" id="3.60.120.10">
    <property type="entry name" value="Anthranilate synthase"/>
    <property type="match status" value="1"/>
</dbReference>
<keyword evidence="12 15" id="KW-0456">Lyase</keyword>
<keyword evidence="11 15" id="KW-0057">Aromatic amino acid biosynthesis</keyword>
<accession>A0A1F4SX04</accession>
<evidence type="ECO:0000256" key="10">
    <source>
        <dbReference type="ARBA" id="ARBA00022842"/>
    </source>
</evidence>
<dbReference type="PANTHER" id="PTHR11236:SF48">
    <property type="entry name" value="ISOCHORISMATE SYNTHASE MENF"/>
    <property type="match status" value="1"/>
</dbReference>
<dbReference type="InterPro" id="IPR005256">
    <property type="entry name" value="Anth_synth_I_PabB"/>
</dbReference>
<evidence type="ECO:0000256" key="13">
    <source>
        <dbReference type="ARBA" id="ARBA00025634"/>
    </source>
</evidence>
<evidence type="ECO:0000313" key="18">
    <source>
        <dbReference type="EMBL" id="OGC24203.1"/>
    </source>
</evidence>
<evidence type="ECO:0000256" key="1">
    <source>
        <dbReference type="ARBA" id="ARBA00001946"/>
    </source>
</evidence>
<evidence type="ECO:0000256" key="4">
    <source>
        <dbReference type="ARBA" id="ARBA00011575"/>
    </source>
</evidence>
<keyword evidence="10 15" id="KW-0460">Magnesium</keyword>
<evidence type="ECO:0000256" key="2">
    <source>
        <dbReference type="ARBA" id="ARBA00004873"/>
    </source>
</evidence>
<dbReference type="UniPathway" id="UPA00035">
    <property type="reaction ID" value="UER00040"/>
</dbReference>
<dbReference type="EC" id="4.1.3.27" evidence="5 15"/>
<dbReference type="Pfam" id="PF04715">
    <property type="entry name" value="Anth_synt_I_N"/>
    <property type="match status" value="1"/>
</dbReference>
<dbReference type="STRING" id="1802579.A2310_06630"/>
<dbReference type="AlphaFoldDB" id="A0A1F4SX04"/>
<dbReference type="GO" id="GO:0046872">
    <property type="term" value="F:metal ion binding"/>
    <property type="evidence" value="ECO:0007669"/>
    <property type="project" value="UniProtKB-KW"/>
</dbReference>
<dbReference type="PANTHER" id="PTHR11236">
    <property type="entry name" value="AMINOBENZOATE/ANTHRANILATE SYNTHASE"/>
    <property type="match status" value="1"/>
</dbReference>
<evidence type="ECO:0000313" key="19">
    <source>
        <dbReference type="Proteomes" id="UP000178417"/>
    </source>
</evidence>
<protein>
    <recommendedName>
        <fullName evidence="6 15">Anthranilate synthase component 1</fullName>
        <ecNumber evidence="5 15">4.1.3.27</ecNumber>
    </recommendedName>
</protein>
<comment type="catalytic activity">
    <reaction evidence="14 15">
        <text>chorismate + L-glutamine = anthranilate + pyruvate + L-glutamate + H(+)</text>
        <dbReference type="Rhea" id="RHEA:21732"/>
        <dbReference type="ChEBI" id="CHEBI:15361"/>
        <dbReference type="ChEBI" id="CHEBI:15378"/>
        <dbReference type="ChEBI" id="CHEBI:16567"/>
        <dbReference type="ChEBI" id="CHEBI:29748"/>
        <dbReference type="ChEBI" id="CHEBI:29985"/>
        <dbReference type="ChEBI" id="CHEBI:58359"/>
        <dbReference type="EC" id="4.1.3.27"/>
    </reaction>
</comment>
<comment type="subunit">
    <text evidence="4 15">Heterotetramer consisting of two non-identical subunits: a beta subunit (TrpG) and a large alpha subunit (TrpE).</text>
</comment>
<gene>
    <name evidence="15" type="primary">trpE</name>
    <name evidence="18" type="ORF">A2310_06630</name>
</gene>
<dbReference type="InterPro" id="IPR005801">
    <property type="entry name" value="ADC_synthase"/>
</dbReference>
<comment type="caution">
    <text evidence="18">The sequence shown here is derived from an EMBL/GenBank/DDBJ whole genome shotgun (WGS) entry which is preliminary data.</text>
</comment>
<dbReference type="InterPro" id="IPR015890">
    <property type="entry name" value="Chorismate_C"/>
</dbReference>
<evidence type="ECO:0000256" key="6">
    <source>
        <dbReference type="ARBA" id="ARBA00020653"/>
    </source>
</evidence>
<evidence type="ECO:0000256" key="8">
    <source>
        <dbReference type="ARBA" id="ARBA00022723"/>
    </source>
</evidence>
<dbReference type="Proteomes" id="UP000178417">
    <property type="component" value="Unassembled WGS sequence"/>
</dbReference>
<evidence type="ECO:0000256" key="15">
    <source>
        <dbReference type="RuleBase" id="RU364045"/>
    </source>
</evidence>
<feature type="domain" description="Chorismate-utilising enzyme C-terminal" evidence="16">
    <location>
        <begin position="212"/>
        <end position="465"/>
    </location>
</feature>
<dbReference type="Pfam" id="PF00425">
    <property type="entry name" value="Chorismate_bind"/>
    <property type="match status" value="1"/>
</dbReference>
<dbReference type="InterPro" id="IPR019999">
    <property type="entry name" value="Anth_synth_I-like"/>
</dbReference>
<keyword evidence="8 15" id="KW-0479">Metal-binding</keyword>
<comment type="cofactor">
    <cofactor evidence="1 15">
        <name>Mg(2+)</name>
        <dbReference type="ChEBI" id="CHEBI:18420"/>
    </cofactor>
</comment>
<comment type="function">
    <text evidence="13 15">Part of a heterotetrameric complex that catalyzes the two-step biosynthesis of anthranilate, an intermediate in the biosynthesis of L-tryptophan. In the first step, the glutamine-binding beta subunit (TrpG) of anthranilate synthase (AS) provides the glutamine amidotransferase activity which generates ammonia as a substrate that, along with chorismate, is used in the second step, catalyzed by the large alpha subunit of AS (TrpE) to produce anthranilate. In the absence of TrpG, TrpE can synthesize anthranilate directly from chorismate and high concentrations of ammonia.</text>
</comment>
<dbReference type="GO" id="GO:0004049">
    <property type="term" value="F:anthranilate synthase activity"/>
    <property type="evidence" value="ECO:0007669"/>
    <property type="project" value="UniProtKB-EC"/>
</dbReference>
<evidence type="ECO:0000256" key="12">
    <source>
        <dbReference type="ARBA" id="ARBA00023239"/>
    </source>
</evidence>
<keyword evidence="7 15" id="KW-0028">Amino-acid biosynthesis</keyword>
<keyword evidence="9 15" id="KW-0822">Tryptophan biosynthesis</keyword>
<proteinExistence type="inferred from homology"/>
<evidence type="ECO:0000259" key="16">
    <source>
        <dbReference type="Pfam" id="PF00425"/>
    </source>
</evidence>
<dbReference type="PRINTS" id="PR00095">
    <property type="entry name" value="ANTSNTHASEI"/>
</dbReference>
<evidence type="ECO:0000256" key="3">
    <source>
        <dbReference type="ARBA" id="ARBA00009562"/>
    </source>
</evidence>
<sequence>MFYPSKEQFIELSKQGNLIPVCKELVADMETPVSAFKKITASAKGDDYSFLLESVEGGENVARYSFLGTNPQKIFSFNGKKDPFSELEKIITRYNPVQVANMPRFHGGLVGYISYDAVRFVENIPDKNKDDLKLPIAQFMLTDTILAFDHVKHKILIISNAFVENNPEKSYRDACKKISALEKKLKKSLKGDDFEIPSEAKNPLETKSNFTKKEYEAVVEKAKEYIKAGDIIQVVPSQRFEAKFDGDPFNVYRILRTINPSPYMYYLKFKDLKIVGASPEVMVRFENGKATLRPIAGTRSRGKTDEEDKKMEEELLASEKEKAEHVMLVDLARNDLGRVCKANTVKADEIMSVEKYSHVMHIVSNVTGELSDDKNAFDLIRASFPAGTVSGAPKVRAMEIIDELENVKRGPYAGAIGYFSFSGEMDTCITIRTLVLKDKKAYIQAGAGIVADSVPSEEYQETCNKAKAMLRAVELCG</sequence>
<dbReference type="GO" id="GO:0000162">
    <property type="term" value="P:L-tryptophan biosynthetic process"/>
    <property type="evidence" value="ECO:0007669"/>
    <property type="project" value="UniProtKB-UniPathway"/>
</dbReference>
<comment type="pathway">
    <text evidence="2 15">Amino-acid biosynthesis; L-tryptophan biosynthesis; L-tryptophan from chorismate: step 1/5.</text>
</comment>
<dbReference type="EMBL" id="MEUB01000011">
    <property type="protein sequence ID" value="OGC24203.1"/>
    <property type="molecule type" value="Genomic_DNA"/>
</dbReference>
<comment type="similarity">
    <text evidence="3 15">Belongs to the anthranilate synthase component I family.</text>
</comment>
<feature type="domain" description="Anthranilate synthase component I N-terminal" evidence="17">
    <location>
        <begin position="28"/>
        <end position="156"/>
    </location>
</feature>
<name>A0A1F4SX04_UNCSA</name>
<evidence type="ECO:0000256" key="9">
    <source>
        <dbReference type="ARBA" id="ARBA00022822"/>
    </source>
</evidence>
<evidence type="ECO:0000259" key="17">
    <source>
        <dbReference type="Pfam" id="PF04715"/>
    </source>
</evidence>
<organism evidence="18 19">
    <name type="scientific">candidate division WOR-1 bacterium RIFOXYB2_FULL_37_13</name>
    <dbReference type="NCBI Taxonomy" id="1802579"/>
    <lineage>
        <taxon>Bacteria</taxon>
        <taxon>Bacillati</taxon>
        <taxon>Saganbacteria</taxon>
    </lineage>
</organism>
<evidence type="ECO:0000256" key="7">
    <source>
        <dbReference type="ARBA" id="ARBA00022605"/>
    </source>
</evidence>
<dbReference type="NCBIfam" id="TIGR00564">
    <property type="entry name" value="trpE_most"/>
    <property type="match status" value="1"/>
</dbReference>
<evidence type="ECO:0000256" key="5">
    <source>
        <dbReference type="ARBA" id="ARBA00012266"/>
    </source>
</evidence>
<evidence type="ECO:0000256" key="14">
    <source>
        <dbReference type="ARBA" id="ARBA00047683"/>
    </source>
</evidence>
<dbReference type="InterPro" id="IPR006805">
    <property type="entry name" value="Anth_synth_I_N"/>
</dbReference>
<evidence type="ECO:0000256" key="11">
    <source>
        <dbReference type="ARBA" id="ARBA00023141"/>
    </source>
</evidence>
<dbReference type="SUPFAM" id="SSF56322">
    <property type="entry name" value="ADC synthase"/>
    <property type="match status" value="1"/>
</dbReference>